<accession>A0A848KD74</accession>
<organism evidence="3 4">
    <name type="scientific">Antrihabitans stalactiti</name>
    <dbReference type="NCBI Taxonomy" id="2584121"/>
    <lineage>
        <taxon>Bacteria</taxon>
        <taxon>Bacillati</taxon>
        <taxon>Actinomycetota</taxon>
        <taxon>Actinomycetes</taxon>
        <taxon>Mycobacteriales</taxon>
        <taxon>Nocardiaceae</taxon>
        <taxon>Antrihabitans</taxon>
    </lineage>
</organism>
<dbReference type="Proteomes" id="UP000535543">
    <property type="component" value="Unassembled WGS sequence"/>
</dbReference>
<gene>
    <name evidence="3" type="ORF">FGL95_17540</name>
</gene>
<evidence type="ECO:0000256" key="2">
    <source>
        <dbReference type="SAM" id="Phobius"/>
    </source>
</evidence>
<dbReference type="AlphaFoldDB" id="A0A848KD74"/>
<reference evidence="3 4" key="1">
    <citation type="submission" date="2019-05" db="EMBL/GenBank/DDBJ databases">
        <authorList>
            <person name="Lee S.D."/>
        </authorList>
    </citation>
    <scope>NUCLEOTIDE SEQUENCE [LARGE SCALE GENOMIC DNA]</scope>
    <source>
        <strain evidence="3 4">YC2-7</strain>
    </source>
</reference>
<keyword evidence="2" id="KW-0472">Membrane</keyword>
<protein>
    <submittedName>
        <fullName evidence="3">Phage holin family protein</fullName>
    </submittedName>
</protein>
<keyword evidence="2" id="KW-1133">Transmembrane helix</keyword>
<evidence type="ECO:0000313" key="3">
    <source>
        <dbReference type="EMBL" id="NMN96843.1"/>
    </source>
</evidence>
<evidence type="ECO:0000313" key="4">
    <source>
        <dbReference type="Proteomes" id="UP000535543"/>
    </source>
</evidence>
<name>A0A848KD74_9NOCA</name>
<evidence type="ECO:0000256" key="1">
    <source>
        <dbReference type="SAM" id="MobiDB-lite"/>
    </source>
</evidence>
<feature type="region of interest" description="Disordered" evidence="1">
    <location>
        <begin position="1"/>
        <end position="25"/>
    </location>
</feature>
<feature type="transmembrane region" description="Helical" evidence="2">
    <location>
        <begin position="82"/>
        <end position="102"/>
    </location>
</feature>
<dbReference type="EMBL" id="VCQU01000006">
    <property type="protein sequence ID" value="NMN96843.1"/>
    <property type="molecule type" value="Genomic_DNA"/>
</dbReference>
<sequence>MSFTKSNNGRDKSGGRHAAPDSGAPTTIASIPLSDVEIPGEGSIGALVKDATTQVSTLVRAEVALAKAEVTGEVKKALQGSVFFILALTVLLFSSFYFFFFLAELFDQLWMSRWLAFLLVFLLMLFTAILFGLLGFLRVRKIRAPQKTIDSLKDAKLVLPGGAEHGPFDGKHASGALNS</sequence>
<keyword evidence="4" id="KW-1185">Reference proteome</keyword>
<dbReference type="Pfam" id="PF07332">
    <property type="entry name" value="Phage_holin_3_6"/>
    <property type="match status" value="1"/>
</dbReference>
<feature type="transmembrane region" description="Helical" evidence="2">
    <location>
        <begin position="114"/>
        <end position="137"/>
    </location>
</feature>
<reference evidence="3 4" key="2">
    <citation type="submission" date="2020-06" db="EMBL/GenBank/DDBJ databases">
        <title>Antribacter stalactiti gen. nov., sp. nov., a new member of the family Nacardiaceae isolated from a cave.</title>
        <authorList>
            <person name="Kim I.S."/>
        </authorList>
    </citation>
    <scope>NUCLEOTIDE SEQUENCE [LARGE SCALE GENOMIC DNA]</scope>
    <source>
        <strain evidence="3 4">YC2-7</strain>
    </source>
</reference>
<comment type="caution">
    <text evidence="3">The sequence shown here is derived from an EMBL/GenBank/DDBJ whole genome shotgun (WGS) entry which is preliminary data.</text>
</comment>
<dbReference type="InterPro" id="IPR009937">
    <property type="entry name" value="Phage_holin_3_6"/>
</dbReference>
<proteinExistence type="predicted"/>
<keyword evidence="2" id="KW-0812">Transmembrane</keyword>